<dbReference type="KEGG" id="ntd:EGO55_19870"/>
<dbReference type="Proteomes" id="UP000016568">
    <property type="component" value="Unassembled WGS sequence"/>
</dbReference>
<evidence type="ECO:0000313" key="2">
    <source>
        <dbReference type="Proteomes" id="UP000016568"/>
    </source>
</evidence>
<dbReference type="AlphaFoldDB" id="U2YBN7"/>
<proteinExistence type="predicted"/>
<evidence type="ECO:0000313" key="1">
    <source>
        <dbReference type="EMBL" id="GAD50921.1"/>
    </source>
</evidence>
<dbReference type="OrthoDB" id="9979327at2"/>
<name>U2YBN7_9SPHN</name>
<comment type="caution">
    <text evidence="1">The sequence shown here is derived from an EMBL/GenBank/DDBJ whole genome shotgun (WGS) entry which is preliminary data.</text>
</comment>
<sequence length="240" mass="26463">MKPLRLGLPARSWDGQRDVLEWLLSNMAEPDGAFANRLVQIELSDKRLLEIATGDRSEYIAMADQEEGKERSVTIAPGVSLLPPDSAMLHRFLASHWLSLNHIGLNIAQRDLRATAWQDLIHDIACVVPAYRLDVGSPNDIVMLVDDRQPDRPAVVELVYDRVAPCTSLHICAAVDADRATLETAFPAPTGGYKPGDQAFFRSVALPQSCSIPVYLDLAFADGAMMPWTEIVQLMGKRMG</sequence>
<protein>
    <submittedName>
        <fullName evidence="1">Uncharacterized protein</fullName>
    </submittedName>
</protein>
<dbReference type="EMBL" id="BASZ01000013">
    <property type="protein sequence ID" value="GAD50921.1"/>
    <property type="molecule type" value="Genomic_DNA"/>
</dbReference>
<organism evidence="1 2">
    <name type="scientific">Caenibius tardaugens NBRC 16725</name>
    <dbReference type="NCBI Taxonomy" id="1219035"/>
    <lineage>
        <taxon>Bacteria</taxon>
        <taxon>Pseudomonadati</taxon>
        <taxon>Pseudomonadota</taxon>
        <taxon>Alphaproteobacteria</taxon>
        <taxon>Sphingomonadales</taxon>
        <taxon>Erythrobacteraceae</taxon>
        <taxon>Caenibius</taxon>
    </lineage>
</organism>
<keyword evidence="2" id="KW-1185">Reference proteome</keyword>
<dbReference type="RefSeq" id="WP_021691739.1">
    <property type="nucleotide sequence ID" value="NZ_BASZ01000013.1"/>
</dbReference>
<reference evidence="1 2" key="1">
    <citation type="submission" date="2013-09" db="EMBL/GenBank/DDBJ databases">
        <title>Whole genome shotgun sequence of Novosphingobium tardaugens NBRC 16725.</title>
        <authorList>
            <person name="Isaki S."/>
            <person name="Hosoyama A."/>
            <person name="Tsuchikane K."/>
            <person name="Katsumata H."/>
            <person name="Ando Y."/>
            <person name="Yamazaki S."/>
            <person name="Fujita N."/>
        </authorList>
    </citation>
    <scope>NUCLEOTIDE SEQUENCE [LARGE SCALE GENOMIC DNA]</scope>
    <source>
        <strain evidence="1 2">NBRC 16725</strain>
    </source>
</reference>
<gene>
    <name evidence="1" type="ORF">NT2_13_00070</name>
</gene>
<accession>U2YBN7</accession>